<dbReference type="RefSeq" id="WP_211249825.1">
    <property type="nucleotide sequence ID" value="NZ_FSRN01000001.1"/>
</dbReference>
<evidence type="ECO:0008006" key="3">
    <source>
        <dbReference type="Google" id="ProtNLM"/>
    </source>
</evidence>
<keyword evidence="2" id="KW-1185">Reference proteome</keyword>
<dbReference type="STRING" id="28230.SAMN05878443_0458"/>
<dbReference type="InterPro" id="IPR011256">
    <property type="entry name" value="Reg_factor_effector_dom_sf"/>
</dbReference>
<protein>
    <recommendedName>
        <fullName evidence="3">GyrI-like small molecule binding domain-containing protein</fullName>
    </recommendedName>
</protein>
<evidence type="ECO:0000313" key="1">
    <source>
        <dbReference type="EMBL" id="SIN91391.1"/>
    </source>
</evidence>
<dbReference type="EMBL" id="FSRN01000001">
    <property type="protein sequence ID" value="SIN91391.1"/>
    <property type="molecule type" value="Genomic_DNA"/>
</dbReference>
<dbReference type="AlphaFoldDB" id="A0A1N6F7Z5"/>
<evidence type="ECO:0000313" key="2">
    <source>
        <dbReference type="Proteomes" id="UP000184758"/>
    </source>
</evidence>
<name>A0A1N6F7Z5_9LACT</name>
<dbReference type="Proteomes" id="UP000184758">
    <property type="component" value="Unassembled WGS sequence"/>
</dbReference>
<proteinExistence type="predicted"/>
<gene>
    <name evidence="1" type="ORF">SAMN05878443_0458</name>
</gene>
<dbReference type="eggNOG" id="COG4832">
    <property type="taxonomic scope" value="Bacteria"/>
</dbReference>
<sequence length="80" mass="9452">MSKFEWRKHSKELYLPKKQPAIIEVPEMKFFTIEGSGNPNSEPFKKNIEILYSLSYAVKMMPKKGMTPEGYVKWTLCQRH</sequence>
<accession>A0A1N6F7Z5</accession>
<organism evidence="1 2">
    <name type="scientific">Carnobacterium alterfunditum</name>
    <dbReference type="NCBI Taxonomy" id="28230"/>
    <lineage>
        <taxon>Bacteria</taxon>
        <taxon>Bacillati</taxon>
        <taxon>Bacillota</taxon>
        <taxon>Bacilli</taxon>
        <taxon>Lactobacillales</taxon>
        <taxon>Carnobacteriaceae</taxon>
        <taxon>Carnobacterium</taxon>
    </lineage>
</organism>
<reference evidence="2" key="1">
    <citation type="submission" date="2016-11" db="EMBL/GenBank/DDBJ databases">
        <authorList>
            <person name="Varghese N."/>
            <person name="Submissions S."/>
        </authorList>
    </citation>
    <scope>NUCLEOTIDE SEQUENCE [LARGE SCALE GENOMIC DNA]</scope>
    <source>
        <strain evidence="2">313</strain>
    </source>
</reference>
<dbReference type="Gene3D" id="3.20.80.10">
    <property type="entry name" value="Regulatory factor, effector binding domain"/>
    <property type="match status" value="1"/>
</dbReference>